<proteinExistence type="predicted"/>
<dbReference type="PANTHER" id="PTHR33127">
    <property type="entry name" value="TRANSMEMBRANE PROTEIN"/>
    <property type="match status" value="1"/>
</dbReference>
<keyword evidence="3" id="KW-1185">Reference proteome</keyword>
<comment type="caution">
    <text evidence="2">The sequence shown here is derived from an EMBL/GenBank/DDBJ whole genome shotgun (WGS) entry which is preliminary data.</text>
</comment>
<evidence type="ECO:0000313" key="2">
    <source>
        <dbReference type="EMBL" id="KAK4432568.1"/>
    </source>
</evidence>
<protein>
    <submittedName>
        <fullName evidence="2">F-box/kelch-repeat protein</fullName>
    </submittedName>
</protein>
<accession>A0AAE1YMY6</accession>
<dbReference type="Pfam" id="PF12937">
    <property type="entry name" value="F-box-like"/>
    <property type="match status" value="1"/>
</dbReference>
<dbReference type="InterPro" id="IPR005174">
    <property type="entry name" value="KIB1-4_b-propeller"/>
</dbReference>
<dbReference type="InterPro" id="IPR011043">
    <property type="entry name" value="Gal_Oxase/kelch_b-propeller"/>
</dbReference>
<dbReference type="SUPFAM" id="SSF81383">
    <property type="entry name" value="F-box domain"/>
    <property type="match status" value="1"/>
</dbReference>
<name>A0AAE1YMY6_9LAMI</name>
<reference evidence="2" key="1">
    <citation type="submission" date="2020-06" db="EMBL/GenBank/DDBJ databases">
        <authorList>
            <person name="Li T."/>
            <person name="Hu X."/>
            <person name="Zhang T."/>
            <person name="Song X."/>
            <person name="Zhang H."/>
            <person name="Dai N."/>
            <person name="Sheng W."/>
            <person name="Hou X."/>
            <person name="Wei L."/>
        </authorList>
    </citation>
    <scope>NUCLEOTIDE SEQUENCE</scope>
    <source>
        <strain evidence="2">3651</strain>
        <tissue evidence="2">Leaf</tissue>
    </source>
</reference>
<dbReference type="InterPro" id="IPR001810">
    <property type="entry name" value="F-box_dom"/>
</dbReference>
<dbReference type="PROSITE" id="PS50181">
    <property type="entry name" value="FBOX"/>
    <property type="match status" value="1"/>
</dbReference>
<dbReference type="CDD" id="cd09917">
    <property type="entry name" value="F-box_SF"/>
    <property type="match status" value="1"/>
</dbReference>
<dbReference type="InterPro" id="IPR036047">
    <property type="entry name" value="F-box-like_dom_sf"/>
</dbReference>
<dbReference type="Gene3D" id="1.20.1280.50">
    <property type="match status" value="1"/>
</dbReference>
<dbReference type="PANTHER" id="PTHR33127:SF5">
    <property type="entry name" value="TRANSMEMBRANE PROTEIN"/>
    <property type="match status" value="1"/>
</dbReference>
<dbReference type="AlphaFoldDB" id="A0AAE1YMY6"/>
<evidence type="ECO:0000313" key="3">
    <source>
        <dbReference type="Proteomes" id="UP001293254"/>
    </source>
</evidence>
<reference evidence="2" key="2">
    <citation type="journal article" date="2024" name="Plant">
        <title>Genomic evolution and insights into agronomic trait innovations of Sesamum species.</title>
        <authorList>
            <person name="Miao H."/>
            <person name="Wang L."/>
            <person name="Qu L."/>
            <person name="Liu H."/>
            <person name="Sun Y."/>
            <person name="Le M."/>
            <person name="Wang Q."/>
            <person name="Wei S."/>
            <person name="Zheng Y."/>
            <person name="Lin W."/>
            <person name="Duan Y."/>
            <person name="Cao H."/>
            <person name="Xiong S."/>
            <person name="Wang X."/>
            <person name="Wei L."/>
            <person name="Li C."/>
            <person name="Ma Q."/>
            <person name="Ju M."/>
            <person name="Zhao R."/>
            <person name="Li G."/>
            <person name="Mu C."/>
            <person name="Tian Q."/>
            <person name="Mei H."/>
            <person name="Zhang T."/>
            <person name="Gao T."/>
            <person name="Zhang H."/>
        </authorList>
    </citation>
    <scope>NUCLEOTIDE SEQUENCE</scope>
    <source>
        <strain evidence="2">3651</strain>
    </source>
</reference>
<dbReference type="EMBL" id="JACGWO010000003">
    <property type="protein sequence ID" value="KAK4432568.1"/>
    <property type="molecule type" value="Genomic_DNA"/>
</dbReference>
<organism evidence="2 3">
    <name type="scientific">Sesamum alatum</name>
    <dbReference type="NCBI Taxonomy" id="300844"/>
    <lineage>
        <taxon>Eukaryota</taxon>
        <taxon>Viridiplantae</taxon>
        <taxon>Streptophyta</taxon>
        <taxon>Embryophyta</taxon>
        <taxon>Tracheophyta</taxon>
        <taxon>Spermatophyta</taxon>
        <taxon>Magnoliopsida</taxon>
        <taxon>eudicotyledons</taxon>
        <taxon>Gunneridae</taxon>
        <taxon>Pentapetalae</taxon>
        <taxon>asterids</taxon>
        <taxon>lamiids</taxon>
        <taxon>Lamiales</taxon>
        <taxon>Pedaliaceae</taxon>
        <taxon>Sesamum</taxon>
    </lineage>
</organism>
<feature type="domain" description="F-box" evidence="1">
    <location>
        <begin position="30"/>
        <end position="81"/>
    </location>
</feature>
<sequence>MAGRRRTKHRKLVDKIKEDQRVSSVPDEQNSAAADLPTELLERILSPLDLRNNIRAAAVCKSWQAVATSVRKSNRHPWLMICPKVGNSYDFYDPGQRETYSLDLPELKDSRICHAKDGWLLLSKARTRRIFFFSPYTLELIKLPKLQSVHEAIVFTAAPTSDNCIVFTVNHVNPMAVAVSTCRPGDDAWTTIIFENQLPFVSGICTKIVFSKGRFYCLSEPGWLGVYNTNNGIWAVLSVPPPKCTEYLPPDYWWKGKYMAEFNGDIFVVYTCGAVNPFVYKLDETKQVWVEMRSLGGMTFFANFLSSHVRVDLKGKMRDNVYFSKVLYYGKRCVTYSVDRDRYYPRKQLYDWGEEDPFQSVWIEPPEDA</sequence>
<dbReference type="Pfam" id="PF03478">
    <property type="entry name" value="Beta-prop_KIB1-4"/>
    <property type="match status" value="1"/>
</dbReference>
<gene>
    <name evidence="2" type="ORF">Salat_1019000</name>
</gene>
<dbReference type="Proteomes" id="UP001293254">
    <property type="component" value="Unassembled WGS sequence"/>
</dbReference>
<dbReference type="SUPFAM" id="SSF50965">
    <property type="entry name" value="Galactose oxidase, central domain"/>
    <property type="match status" value="1"/>
</dbReference>
<evidence type="ECO:0000259" key="1">
    <source>
        <dbReference type="PROSITE" id="PS50181"/>
    </source>
</evidence>